<dbReference type="PANTHER" id="PTHR43689:SF8">
    <property type="entry name" value="ALPHA_BETA-HYDROLASES SUPERFAMILY PROTEIN"/>
    <property type="match status" value="1"/>
</dbReference>
<dbReference type="SUPFAM" id="SSF53474">
    <property type="entry name" value="alpha/beta-Hydrolases"/>
    <property type="match status" value="1"/>
</dbReference>
<dbReference type="RefSeq" id="WP_052564990.1">
    <property type="nucleotide sequence ID" value="NZ_JQKF01000001.1"/>
</dbReference>
<evidence type="ECO:0000313" key="3">
    <source>
        <dbReference type="Proteomes" id="UP000032336"/>
    </source>
</evidence>
<dbReference type="STRING" id="1121877.FEAC_00360"/>
<keyword evidence="2" id="KW-0378">Hydrolase</keyword>
<dbReference type="Pfam" id="PF12697">
    <property type="entry name" value="Abhydrolase_6"/>
    <property type="match status" value="1"/>
</dbReference>
<dbReference type="eggNOG" id="COG2267">
    <property type="taxonomic scope" value="Bacteria"/>
</dbReference>
<feature type="domain" description="AB hydrolase-1" evidence="1">
    <location>
        <begin position="31"/>
        <end position="245"/>
    </location>
</feature>
<name>A0A0D8FY15_9ACTN</name>
<dbReference type="Gene3D" id="3.40.50.1820">
    <property type="entry name" value="alpha/beta hydrolase"/>
    <property type="match status" value="1"/>
</dbReference>
<dbReference type="InterPro" id="IPR029058">
    <property type="entry name" value="AB_hydrolase_fold"/>
</dbReference>
<dbReference type="PANTHER" id="PTHR43689">
    <property type="entry name" value="HYDROLASE"/>
    <property type="match status" value="1"/>
</dbReference>
<dbReference type="Proteomes" id="UP000032336">
    <property type="component" value="Unassembled WGS sequence"/>
</dbReference>
<dbReference type="GO" id="GO:0016787">
    <property type="term" value="F:hydrolase activity"/>
    <property type="evidence" value="ECO:0007669"/>
    <property type="project" value="UniProtKB-KW"/>
</dbReference>
<comment type="caution">
    <text evidence="2">The sequence shown here is derived from an EMBL/GenBank/DDBJ whole genome shotgun (WGS) entry which is preliminary data.</text>
</comment>
<proteinExistence type="predicted"/>
<organism evidence="2 3">
    <name type="scientific">Ferrimicrobium acidiphilum DSM 19497</name>
    <dbReference type="NCBI Taxonomy" id="1121877"/>
    <lineage>
        <taxon>Bacteria</taxon>
        <taxon>Bacillati</taxon>
        <taxon>Actinomycetota</taxon>
        <taxon>Acidimicrobiia</taxon>
        <taxon>Acidimicrobiales</taxon>
        <taxon>Acidimicrobiaceae</taxon>
        <taxon>Ferrimicrobium</taxon>
    </lineage>
</organism>
<sequence length="272" mass="30070">MSTLSTLHHDTATLEVAGWMPSGELRGDLEIVLLHEGLGCVAMWKQFPQQLADRIGVRVVAYSRAGYGGSSSVELPRPLDYMQREADEVLPSLLAKLSPRPRVIVGHSDGATIALAYAGSHRDELLAGVVAIAPHVITEDVTIASIERAKYDFLQGDLAQRLARYHGANLSTAFWGWNDVWLDPDFRTFSILDRLDNIDIPLLVIQGTEDNYGSMTQLELIQSRVPSAVIAPIDGANHSPHLSHPNYVMSRLENFFEREICVPSSTSERNEQ</sequence>
<evidence type="ECO:0000259" key="1">
    <source>
        <dbReference type="Pfam" id="PF12697"/>
    </source>
</evidence>
<accession>A0A0D8FY15</accession>
<gene>
    <name evidence="2" type="primary">rutD1</name>
    <name evidence="2" type="ORF">FEAC_00360</name>
</gene>
<dbReference type="GeneID" id="78371398"/>
<reference evidence="2 3" key="1">
    <citation type="submission" date="2015-01" db="EMBL/GenBank/DDBJ databases">
        <title>Draft genome of the acidophilic iron oxidizer Ferrimicrobium acidiphilum strain T23.</title>
        <authorList>
            <person name="Poehlein A."/>
            <person name="Eisen S."/>
            <person name="Schloemann M."/>
            <person name="Johnson B.D."/>
            <person name="Daniel R."/>
            <person name="Muehling M."/>
        </authorList>
    </citation>
    <scope>NUCLEOTIDE SEQUENCE [LARGE SCALE GENOMIC DNA]</scope>
    <source>
        <strain evidence="2 3">T23</strain>
    </source>
</reference>
<dbReference type="EMBL" id="JXUW01000001">
    <property type="protein sequence ID" value="KJE78046.1"/>
    <property type="molecule type" value="Genomic_DNA"/>
</dbReference>
<evidence type="ECO:0000313" key="2">
    <source>
        <dbReference type="EMBL" id="KJE78046.1"/>
    </source>
</evidence>
<dbReference type="OrthoDB" id="135231at2"/>
<dbReference type="PATRIC" id="fig|1121877.4.peg.41"/>
<dbReference type="AlphaFoldDB" id="A0A0D8FY15"/>
<dbReference type="InterPro" id="IPR000073">
    <property type="entry name" value="AB_hydrolase_1"/>
</dbReference>
<keyword evidence="3" id="KW-1185">Reference proteome</keyword>
<protein>
    <submittedName>
        <fullName evidence="2">Putative aminoacrylate hydrolase RutD</fullName>
    </submittedName>
</protein>